<evidence type="ECO:0000256" key="1">
    <source>
        <dbReference type="ARBA" id="ARBA00022574"/>
    </source>
</evidence>
<evidence type="ECO:0000256" key="5">
    <source>
        <dbReference type="PROSITE-ProRule" id="PRU00221"/>
    </source>
</evidence>
<evidence type="ECO:0000256" key="2">
    <source>
        <dbReference type="ARBA" id="ARBA00022737"/>
    </source>
</evidence>
<dbReference type="InterPro" id="IPR036322">
    <property type="entry name" value="WD40_repeat_dom_sf"/>
</dbReference>
<dbReference type="PROSITE" id="PS00678">
    <property type="entry name" value="WD_REPEATS_1"/>
    <property type="match status" value="1"/>
</dbReference>
<dbReference type="InterPro" id="IPR051179">
    <property type="entry name" value="WD_repeat_multifunction"/>
</dbReference>
<dbReference type="Proteomes" id="UP001519460">
    <property type="component" value="Unassembled WGS sequence"/>
</dbReference>
<dbReference type="InterPro" id="IPR019775">
    <property type="entry name" value="WD40_repeat_CS"/>
</dbReference>
<dbReference type="GO" id="GO:0000502">
    <property type="term" value="C:proteasome complex"/>
    <property type="evidence" value="ECO:0007669"/>
    <property type="project" value="UniProtKB-KW"/>
</dbReference>
<dbReference type="PROSITE" id="PS50082">
    <property type="entry name" value="WD_REPEATS_2"/>
    <property type="match status" value="2"/>
</dbReference>
<proteinExistence type="inferred from homology"/>
<dbReference type="Gene3D" id="2.130.10.10">
    <property type="entry name" value="YVTN repeat-like/Quinoprotein amine dehydrogenase"/>
    <property type="match status" value="2"/>
</dbReference>
<comment type="similarity">
    <text evidence="4">Belongs to the WD repeat PAAF1/RPN14 family.</text>
</comment>
<keyword evidence="3" id="KW-0647">Proteasome</keyword>
<dbReference type="InterPro" id="IPR015943">
    <property type="entry name" value="WD40/YVTN_repeat-like_dom_sf"/>
</dbReference>
<name>A0ABD0LCS0_9CAEN</name>
<comment type="caution">
    <text evidence="6">The sequence shown here is derived from an EMBL/GenBank/DDBJ whole genome shotgun (WGS) entry which is preliminary data.</text>
</comment>
<evidence type="ECO:0000313" key="6">
    <source>
        <dbReference type="EMBL" id="KAK7497180.1"/>
    </source>
</evidence>
<accession>A0ABD0LCS0</accession>
<dbReference type="AlphaFoldDB" id="A0ABD0LCS0"/>
<dbReference type="Pfam" id="PF00400">
    <property type="entry name" value="WD40"/>
    <property type="match status" value="2"/>
</dbReference>
<dbReference type="PANTHER" id="PTHR19857">
    <property type="entry name" value="MITOCHONDRIAL DIVISION PROTEIN 1-RELATED"/>
    <property type="match status" value="1"/>
</dbReference>
<protein>
    <recommendedName>
        <fullName evidence="8">Proteasomal ATPase-associated factor 1</fullName>
    </recommendedName>
</protein>
<organism evidence="6 7">
    <name type="scientific">Batillaria attramentaria</name>
    <dbReference type="NCBI Taxonomy" id="370345"/>
    <lineage>
        <taxon>Eukaryota</taxon>
        <taxon>Metazoa</taxon>
        <taxon>Spiralia</taxon>
        <taxon>Lophotrochozoa</taxon>
        <taxon>Mollusca</taxon>
        <taxon>Gastropoda</taxon>
        <taxon>Caenogastropoda</taxon>
        <taxon>Sorbeoconcha</taxon>
        <taxon>Cerithioidea</taxon>
        <taxon>Batillariidae</taxon>
        <taxon>Batillaria</taxon>
    </lineage>
</organism>
<dbReference type="SMART" id="SM00320">
    <property type="entry name" value="WD40"/>
    <property type="match status" value="6"/>
</dbReference>
<feature type="repeat" description="WD" evidence="5">
    <location>
        <begin position="137"/>
        <end position="178"/>
    </location>
</feature>
<gene>
    <name evidence="6" type="ORF">BaRGS_00011474</name>
</gene>
<keyword evidence="2" id="KW-0677">Repeat</keyword>
<evidence type="ECO:0000313" key="7">
    <source>
        <dbReference type="Proteomes" id="UP001519460"/>
    </source>
</evidence>
<evidence type="ECO:0008006" key="8">
    <source>
        <dbReference type="Google" id="ProtNLM"/>
    </source>
</evidence>
<keyword evidence="7" id="KW-1185">Reference proteome</keyword>
<sequence>MAAPIDRLIVQNDWDEVLRERNGTAWVTFKSAAPPSVHGELRNHGVSSIGVPYIVTGDGFSVDNVSRKTMTVSYKREDDTILTRKFVAPVITFSTVHQPKKGVQCVDVTPGGLGVSCDTAGNLRVWQTDNGEIRRELQGHVGDVYTCRFFPSGIVLMSAGADMQIKIWSAETGKDAATITGHRAAILDTAVVERGRNIVSCSRDGTARLWDVGQQVCLHTWADVGGELNCCALAATDNSVQLGTPDAAPSDREILTEGKMMLLGSELGSLFGFGLHSRDKIFEMNCKSAVNCCTFLSDVQVACGTQNGEIIITDLRNTSSPLCHWKESRSAVLSLLPYKQGLFVSTGDGSLFYINEEYKTMVELTGSDCDPVYKIACDQTHIYGSCRDGAIRKYNLAHL</sequence>
<keyword evidence="1 5" id="KW-0853">WD repeat</keyword>
<dbReference type="SUPFAM" id="SSF50978">
    <property type="entry name" value="WD40 repeat-like"/>
    <property type="match status" value="1"/>
</dbReference>
<dbReference type="InterPro" id="IPR001680">
    <property type="entry name" value="WD40_rpt"/>
</dbReference>
<dbReference type="PROSITE" id="PS50294">
    <property type="entry name" value="WD_REPEATS_REGION"/>
    <property type="match status" value="2"/>
</dbReference>
<feature type="repeat" description="WD" evidence="5">
    <location>
        <begin position="179"/>
        <end position="220"/>
    </location>
</feature>
<dbReference type="PANTHER" id="PTHR19857:SF19">
    <property type="entry name" value="26S PROTEASOME REGULATORY SUBUNIT RPN14"/>
    <property type="match status" value="1"/>
</dbReference>
<evidence type="ECO:0000256" key="4">
    <source>
        <dbReference type="ARBA" id="ARBA00038321"/>
    </source>
</evidence>
<evidence type="ECO:0000256" key="3">
    <source>
        <dbReference type="ARBA" id="ARBA00022942"/>
    </source>
</evidence>
<dbReference type="EMBL" id="JACVVK020000060">
    <property type="protein sequence ID" value="KAK7497180.1"/>
    <property type="molecule type" value="Genomic_DNA"/>
</dbReference>
<reference evidence="6 7" key="1">
    <citation type="journal article" date="2023" name="Sci. Data">
        <title>Genome assembly of the Korean intertidal mud-creeper Batillaria attramentaria.</title>
        <authorList>
            <person name="Patra A.K."/>
            <person name="Ho P.T."/>
            <person name="Jun S."/>
            <person name="Lee S.J."/>
            <person name="Kim Y."/>
            <person name="Won Y.J."/>
        </authorList>
    </citation>
    <scope>NUCLEOTIDE SEQUENCE [LARGE SCALE GENOMIC DNA]</scope>
    <source>
        <strain evidence="6">Wonlab-2016</strain>
    </source>
</reference>